<dbReference type="RefSeq" id="WP_130439064.1">
    <property type="nucleotide sequence ID" value="NZ_SHKR01000003.1"/>
</dbReference>
<protein>
    <submittedName>
        <fullName evidence="2">Uncharacterized protein</fullName>
    </submittedName>
</protein>
<gene>
    <name evidence="2" type="ORF">EV645_0374</name>
</gene>
<dbReference type="AlphaFoldDB" id="A0A4Q7XHC7"/>
<comment type="caution">
    <text evidence="2">The sequence shown here is derived from an EMBL/GenBank/DDBJ whole genome shotgun (WGS) entry which is preliminary data.</text>
</comment>
<organism evidence="2 3">
    <name type="scientific">Kribbella rubisoli</name>
    <dbReference type="NCBI Taxonomy" id="3075929"/>
    <lineage>
        <taxon>Bacteria</taxon>
        <taxon>Bacillati</taxon>
        <taxon>Actinomycetota</taxon>
        <taxon>Actinomycetes</taxon>
        <taxon>Propionibacteriales</taxon>
        <taxon>Kribbellaceae</taxon>
        <taxon>Kribbella</taxon>
    </lineage>
</organism>
<accession>A0A4Q7XHC7</accession>
<dbReference type="EMBL" id="SHKR01000003">
    <property type="protein sequence ID" value="RZU22293.1"/>
    <property type="molecule type" value="Genomic_DNA"/>
</dbReference>
<sequence length="120" mass="12999">MGEPRWVEVRVVADGGVDEKRFVKAVQQLRKELAGEGLPTQDVKEPGGLAQDDGSIAIAVALVGAGGAVPTLVAVLRDWIQRRKSPGKIVVTLGDDAIEMERPTFDERAELLEAFLKRHS</sequence>
<keyword evidence="1" id="KW-1133">Transmembrane helix</keyword>
<keyword evidence="1" id="KW-0812">Transmembrane</keyword>
<proteinExistence type="predicted"/>
<dbReference type="InterPro" id="IPR045428">
    <property type="entry name" value="EACC1"/>
</dbReference>
<name>A0A4Q7XHC7_9ACTN</name>
<dbReference type="Proteomes" id="UP000292027">
    <property type="component" value="Unassembled WGS sequence"/>
</dbReference>
<dbReference type="OrthoDB" id="3831531at2"/>
<keyword evidence="3" id="KW-1185">Reference proteome</keyword>
<feature type="transmembrane region" description="Helical" evidence="1">
    <location>
        <begin position="56"/>
        <end position="76"/>
    </location>
</feature>
<evidence type="ECO:0000313" key="2">
    <source>
        <dbReference type="EMBL" id="RZU22293.1"/>
    </source>
</evidence>
<dbReference type="Pfam" id="PF19953">
    <property type="entry name" value="EACC1"/>
    <property type="match status" value="1"/>
</dbReference>
<keyword evidence="1" id="KW-0472">Membrane</keyword>
<reference evidence="2 3" key="1">
    <citation type="journal article" date="2015" name="Stand. Genomic Sci.">
        <title>Genomic Encyclopedia of Bacterial and Archaeal Type Strains, Phase III: the genomes of soil and plant-associated and newly described type strains.</title>
        <authorList>
            <person name="Whitman W.B."/>
            <person name="Woyke T."/>
            <person name="Klenk H.P."/>
            <person name="Zhou Y."/>
            <person name="Lilburn T.G."/>
            <person name="Beck B.J."/>
            <person name="De Vos P."/>
            <person name="Vandamme P."/>
            <person name="Eisen J.A."/>
            <person name="Garrity G."/>
            <person name="Hugenholtz P."/>
            <person name="Kyrpides N.C."/>
        </authorList>
    </citation>
    <scope>NUCLEOTIDE SEQUENCE [LARGE SCALE GENOMIC DNA]</scope>
    <source>
        <strain evidence="2 3">VKM Ac-2540</strain>
    </source>
</reference>
<evidence type="ECO:0000313" key="3">
    <source>
        <dbReference type="Proteomes" id="UP000292027"/>
    </source>
</evidence>
<evidence type="ECO:0000256" key="1">
    <source>
        <dbReference type="SAM" id="Phobius"/>
    </source>
</evidence>